<dbReference type="Gene3D" id="4.10.400.10">
    <property type="entry name" value="Low-density Lipoprotein Receptor"/>
    <property type="match status" value="3"/>
</dbReference>
<evidence type="ECO:0000256" key="4">
    <source>
        <dbReference type="ARBA" id="ARBA00023180"/>
    </source>
</evidence>
<feature type="domain" description="Laminin EGF-like" evidence="9">
    <location>
        <begin position="897"/>
        <end position="945"/>
    </location>
</feature>
<dbReference type="SMART" id="SM00192">
    <property type="entry name" value="LDLa"/>
    <property type="match status" value="3"/>
</dbReference>
<evidence type="ECO:0000313" key="13">
    <source>
        <dbReference type="Proteomes" id="UP000663879"/>
    </source>
</evidence>
<feature type="domain" description="Ig-like" evidence="10">
    <location>
        <begin position="468"/>
        <end position="567"/>
    </location>
</feature>
<dbReference type="PROSITE" id="PS50835">
    <property type="entry name" value="IG_LIKE"/>
    <property type="match status" value="5"/>
</dbReference>
<feature type="disulfide bond" evidence="7">
    <location>
        <begin position="992"/>
        <end position="1001"/>
    </location>
</feature>
<dbReference type="InterPro" id="IPR007110">
    <property type="entry name" value="Ig-like_dom"/>
</dbReference>
<dbReference type="Pfam" id="PF00053">
    <property type="entry name" value="EGF_laminin"/>
    <property type="match status" value="2"/>
</dbReference>
<dbReference type="GO" id="GO:0005604">
    <property type="term" value="C:basement membrane"/>
    <property type="evidence" value="ECO:0007669"/>
    <property type="project" value="UniProtKB-ARBA"/>
</dbReference>
<dbReference type="PROSITE" id="PS50027">
    <property type="entry name" value="EGF_LAM_2"/>
    <property type="match status" value="2"/>
</dbReference>
<dbReference type="InterPro" id="IPR003599">
    <property type="entry name" value="Ig_sub"/>
</dbReference>
<evidence type="ECO:0000256" key="3">
    <source>
        <dbReference type="ARBA" id="ARBA00023157"/>
    </source>
</evidence>
<dbReference type="EMBL" id="CAJNOC010001519">
    <property type="protein sequence ID" value="CAF0871328.1"/>
    <property type="molecule type" value="Genomic_DNA"/>
</dbReference>
<organism evidence="12 13">
    <name type="scientific">Brachionus calyciflorus</name>
    <dbReference type="NCBI Taxonomy" id="104777"/>
    <lineage>
        <taxon>Eukaryota</taxon>
        <taxon>Metazoa</taxon>
        <taxon>Spiralia</taxon>
        <taxon>Gnathifera</taxon>
        <taxon>Rotifera</taxon>
        <taxon>Eurotatoria</taxon>
        <taxon>Monogononta</taxon>
        <taxon>Pseudotrocha</taxon>
        <taxon>Ploima</taxon>
        <taxon>Brachionidae</taxon>
        <taxon>Brachionus</taxon>
    </lineage>
</organism>
<evidence type="ECO:0000259" key="9">
    <source>
        <dbReference type="PROSITE" id="PS50027"/>
    </source>
</evidence>
<keyword evidence="5 7" id="KW-0424">Laminin EGF-like domain</keyword>
<evidence type="ECO:0000256" key="1">
    <source>
        <dbReference type="ARBA" id="ARBA00022729"/>
    </source>
</evidence>
<protein>
    <recommendedName>
        <fullName evidence="14">Basement membrane-specific heparan sulfate proteoglycan core protein</fullName>
    </recommendedName>
</protein>
<dbReference type="SMART" id="SM00408">
    <property type="entry name" value="IGc2"/>
    <property type="match status" value="5"/>
</dbReference>
<dbReference type="InterPro" id="IPR003598">
    <property type="entry name" value="Ig_sub2"/>
</dbReference>
<evidence type="ECO:0000259" key="11">
    <source>
        <dbReference type="PROSITE" id="PS51115"/>
    </source>
</evidence>
<name>A0A813XQ49_9BILA</name>
<dbReference type="Proteomes" id="UP000663879">
    <property type="component" value="Unassembled WGS sequence"/>
</dbReference>
<dbReference type="GO" id="GO:0009887">
    <property type="term" value="P:animal organ morphogenesis"/>
    <property type="evidence" value="ECO:0007669"/>
    <property type="project" value="TreeGrafter"/>
</dbReference>
<feature type="disulfide bond" evidence="7">
    <location>
        <begin position="915"/>
        <end position="924"/>
    </location>
</feature>
<dbReference type="InterPro" id="IPR002172">
    <property type="entry name" value="LDrepeatLR_classA_rpt"/>
</dbReference>
<dbReference type="SUPFAM" id="SSF48726">
    <property type="entry name" value="Immunoglobulin"/>
    <property type="match status" value="5"/>
</dbReference>
<keyword evidence="1" id="KW-0732">Signal</keyword>
<dbReference type="InterPro" id="IPR050440">
    <property type="entry name" value="Laminin/Netrin_ECM"/>
</dbReference>
<dbReference type="InterPro" id="IPR002049">
    <property type="entry name" value="LE_dom"/>
</dbReference>
<feature type="disulfide bond" evidence="6">
    <location>
        <begin position="748"/>
        <end position="763"/>
    </location>
</feature>
<accession>A0A813XQ49</accession>
<comment type="caution">
    <text evidence="7">Lacks conserved residue(s) required for the propagation of feature annotation.</text>
</comment>
<feature type="domain" description="Ig-like" evidence="10">
    <location>
        <begin position="249"/>
        <end position="362"/>
    </location>
</feature>
<dbReference type="Gene3D" id="2.60.40.10">
    <property type="entry name" value="Immunoglobulins"/>
    <property type="match status" value="5"/>
</dbReference>
<evidence type="ECO:0000256" key="2">
    <source>
        <dbReference type="ARBA" id="ARBA00022737"/>
    </source>
</evidence>
<dbReference type="CDD" id="cd00112">
    <property type="entry name" value="LDLa"/>
    <property type="match status" value="3"/>
</dbReference>
<feature type="compositionally biased region" description="Low complexity" evidence="8">
    <location>
        <begin position="250"/>
        <end position="274"/>
    </location>
</feature>
<comment type="caution">
    <text evidence="12">The sequence shown here is derived from an EMBL/GenBank/DDBJ whole genome shotgun (WGS) entry which is preliminary data.</text>
</comment>
<feature type="domain" description="Laminin IV type A" evidence="11">
    <location>
        <begin position="1107"/>
        <end position="1282"/>
    </location>
</feature>
<dbReference type="PANTHER" id="PTHR10574:SF444">
    <property type="entry name" value="BASEMENT MEMBRANE-SPECIFIC HEPARAN SULFATE PROTEOGLYCAN CORE PROTEIN"/>
    <property type="match status" value="1"/>
</dbReference>
<dbReference type="InterPro" id="IPR013098">
    <property type="entry name" value="Ig_I-set"/>
</dbReference>
<feature type="domain" description="Ig-like" evidence="10">
    <location>
        <begin position="368"/>
        <end position="453"/>
    </location>
</feature>
<dbReference type="SMART" id="SM00281">
    <property type="entry name" value="LamB"/>
    <property type="match status" value="1"/>
</dbReference>
<evidence type="ECO:0000256" key="6">
    <source>
        <dbReference type="PROSITE-ProRule" id="PRU00124"/>
    </source>
</evidence>
<reference evidence="12" key="1">
    <citation type="submission" date="2021-02" db="EMBL/GenBank/DDBJ databases">
        <authorList>
            <person name="Nowell W R."/>
        </authorList>
    </citation>
    <scope>NUCLEOTIDE SEQUENCE</scope>
    <source>
        <strain evidence="12">Ploen Becks lab</strain>
    </source>
</reference>
<dbReference type="Gene3D" id="2.10.25.10">
    <property type="entry name" value="Laminin"/>
    <property type="match status" value="4"/>
</dbReference>
<feature type="disulfide bond" evidence="6">
    <location>
        <begin position="641"/>
        <end position="653"/>
    </location>
</feature>
<dbReference type="InterPro" id="IPR036179">
    <property type="entry name" value="Ig-like_dom_sf"/>
</dbReference>
<dbReference type="Pfam" id="PF24973">
    <property type="entry name" value="EGF_LMN_ATRN"/>
    <property type="match status" value="2"/>
</dbReference>
<keyword evidence="4" id="KW-0325">Glycoprotein</keyword>
<dbReference type="GO" id="GO:0030154">
    <property type="term" value="P:cell differentiation"/>
    <property type="evidence" value="ECO:0007669"/>
    <property type="project" value="UniProtKB-ARBA"/>
</dbReference>
<dbReference type="SUPFAM" id="SSF57196">
    <property type="entry name" value="EGF/Laminin"/>
    <property type="match status" value="2"/>
</dbReference>
<feature type="region of interest" description="Disordered" evidence="8">
    <location>
        <begin position="860"/>
        <end position="881"/>
    </location>
</feature>
<dbReference type="Pfam" id="PF00057">
    <property type="entry name" value="Ldl_recept_a"/>
    <property type="match status" value="3"/>
</dbReference>
<dbReference type="Pfam" id="PF07679">
    <property type="entry name" value="I-set"/>
    <property type="match status" value="2"/>
</dbReference>
<dbReference type="InterPro" id="IPR056863">
    <property type="entry name" value="LMN_ATRN_NET-like_EGF"/>
</dbReference>
<dbReference type="PRINTS" id="PR00261">
    <property type="entry name" value="LDLRECEPTOR"/>
</dbReference>
<dbReference type="OrthoDB" id="10055367at2759"/>
<feature type="region of interest" description="Disordered" evidence="8">
    <location>
        <begin position="240"/>
        <end position="283"/>
    </location>
</feature>
<dbReference type="FunFam" id="2.10.25.10:FF:000188">
    <property type="entry name" value="Laminin subunit gamma 2"/>
    <property type="match status" value="1"/>
</dbReference>
<keyword evidence="13" id="KW-1185">Reference proteome</keyword>
<feature type="disulfide bond" evidence="6">
    <location>
        <begin position="692"/>
        <end position="710"/>
    </location>
</feature>
<feature type="compositionally biased region" description="Low complexity" evidence="8">
    <location>
        <begin position="867"/>
        <end position="881"/>
    </location>
</feature>
<keyword evidence="3 7" id="KW-1015">Disulfide bond</keyword>
<dbReference type="InterPro" id="IPR000034">
    <property type="entry name" value="Laminin_IV"/>
</dbReference>
<feature type="disulfide bond" evidence="7">
    <location>
        <begin position="1004"/>
        <end position="1018"/>
    </location>
</feature>
<feature type="disulfide bond" evidence="6">
    <location>
        <begin position="648"/>
        <end position="666"/>
    </location>
</feature>
<dbReference type="PROSITE" id="PS51115">
    <property type="entry name" value="LAMININ_IVA"/>
    <property type="match status" value="1"/>
</dbReference>
<dbReference type="Pfam" id="PF00052">
    <property type="entry name" value="Laminin_B"/>
    <property type="match status" value="1"/>
</dbReference>
<dbReference type="GO" id="GO:0009888">
    <property type="term" value="P:tissue development"/>
    <property type="evidence" value="ECO:0007669"/>
    <property type="project" value="TreeGrafter"/>
</dbReference>
<feature type="disulfide bond" evidence="6">
    <location>
        <begin position="685"/>
        <end position="697"/>
    </location>
</feature>
<dbReference type="InterPro" id="IPR023415">
    <property type="entry name" value="LDLR_class-A_CS"/>
</dbReference>
<evidence type="ECO:0008006" key="14">
    <source>
        <dbReference type="Google" id="ProtNLM"/>
    </source>
</evidence>
<evidence type="ECO:0000256" key="8">
    <source>
        <dbReference type="SAM" id="MobiDB-lite"/>
    </source>
</evidence>
<feature type="domain" description="Ig-like" evidence="10">
    <location>
        <begin position="45"/>
        <end position="128"/>
    </location>
</feature>
<feature type="domain" description="Laminin EGF-like" evidence="9">
    <location>
        <begin position="974"/>
        <end position="1020"/>
    </location>
</feature>
<evidence type="ECO:0000256" key="5">
    <source>
        <dbReference type="ARBA" id="ARBA00023292"/>
    </source>
</evidence>
<dbReference type="Pfam" id="PF13927">
    <property type="entry name" value="Ig_3"/>
    <property type="match status" value="1"/>
</dbReference>
<feature type="domain" description="Ig-like" evidence="10">
    <location>
        <begin position="766"/>
        <end position="850"/>
    </location>
</feature>
<dbReference type="CDD" id="cd00096">
    <property type="entry name" value="Ig"/>
    <property type="match status" value="1"/>
</dbReference>
<proteinExistence type="predicted"/>
<dbReference type="PROSITE" id="PS50068">
    <property type="entry name" value="LDLRA_2"/>
    <property type="match status" value="3"/>
</dbReference>
<dbReference type="PANTHER" id="PTHR10574">
    <property type="entry name" value="NETRIN/LAMININ-RELATED"/>
    <property type="match status" value="1"/>
</dbReference>
<dbReference type="SUPFAM" id="SSF57424">
    <property type="entry name" value="LDL receptor-like module"/>
    <property type="match status" value="3"/>
</dbReference>
<evidence type="ECO:0000313" key="12">
    <source>
        <dbReference type="EMBL" id="CAF0871328.1"/>
    </source>
</evidence>
<dbReference type="PROSITE" id="PS01248">
    <property type="entry name" value="EGF_LAM_1"/>
    <property type="match status" value="3"/>
</dbReference>
<keyword evidence="2" id="KW-0677">Repeat</keyword>
<dbReference type="CDD" id="cd00055">
    <property type="entry name" value="EGF_Lam"/>
    <property type="match status" value="3"/>
</dbReference>
<dbReference type="SMART" id="SM00409">
    <property type="entry name" value="IG"/>
    <property type="match status" value="6"/>
</dbReference>
<gene>
    <name evidence="12" type="ORF">OXX778_LOCUS9945</name>
</gene>
<dbReference type="InterPro" id="IPR036055">
    <property type="entry name" value="LDL_receptor-like_sf"/>
</dbReference>
<sequence>MSENNSFFLVIKNPFLFSTCFQRIHTMVERLICVLLSVFICVSRAAVVLRSTNQYDKQVSIGSNVELACALSKTYSSDLTWRKIQGRMSDETIESDGLLILNEVTSDDDGEYECRSLTDDSSSRVRLTVLVNSSKNPKYRPSVLANANERIELFCEFTNEKDLKWRRLDGEMTNFKSEYGAPDNRLVLYYPSESDSDNYECYLPDGRASIVNLKIQNENNEFKSNEVEEFLDDYHAEIINEPERPKEIPQTQQTTERTTSTTKRTTTTSSTSQTVDSRKKKSLSQSIDKELNSRIDFVCSLETDAKDEILWRKLDGELSENAYSYHERLIIQNLRDEDFGAYECYLPDGRTETIQLNKKHLSEFEVDPSIQNDTPIEEVNVEQGQDAYLTCTLNVEDPSDLDWKRLDFELTMDRVVSYENKIILQNVNPADSGVYECSNTNANEKQRFRINVRANQDSNLPIETTHQPTEEIYTTTPYNHGHENDKTEYLVIRVKSLSAKEGEMIENSCSFPKPYSEIQWYRNDQLLENTDRYRIEDEKWELGKNVVSHLKIYGVSESDNGQYECRVIDTQFSAFFDLIIHSNDYHLEVTHPVQPDYTESNHQTDVPRTQGFHHYETDVPRTEGYHHYQTEQPHYTNSRYCAAHEATCRNGQCIPRYALCDGKQDCSDGSDENCDSLPHASDKKCQPNEVSCRNGDCIQKIWVCDGEKDCKDGSDEETCSADNHGDMCRSYEFQCKNNIQCISKGFLCDKQTDCTDNSDEIGCVKPTITKNPIRHIEVEVGATFRIECHATGFPTPFVNWRLNWGHVCDPPRCNITNNHGIGILIVSDTREYDAGAYSCEAINSNGREFAVPDTIVEVIPGRPRPIPTTTTTPLPTTTTPRTTTIQSPQQFEEDNGCNCHNHSDKCTCSGFCIDCQHNTEGKYCQYCKPGYYGDATKGTPFDCLPFDHTTTRTTTRRPETTTVVYVQPIERDDCFCNGHAEECTCSGVCLNCQHNTKGKYCQECLDGYEGDPKSPEGCYRRVGFLNEKVYSTQSCNPHGTAKQVGTQCLCKSNTIGKYCDQCAEQSFNLMTQRDYKRGCLSCFCNGLEVECQSSDLSYETMEANFESEYKDWTISDKFTKSSEQLELSNGALEFNNFDLYRDQEAFLIVPQRFKENKLASYGGNLTIKLKFSTHDSQSSQFELRLSGSSVNIVYHSKESLIPNEINEIVVPLYEDEFKRYGDNGKVNREHMLMALSDIKLIMIRASYAPEQYSISLIEFSLDYAQEFNYIGSSDREAKSVEVCRCPEGYTGNSCESCADGYKRATSGFYLGLCEPIN</sequence>
<feature type="disulfide bond" evidence="6">
    <location>
        <begin position="704"/>
        <end position="719"/>
    </location>
</feature>
<evidence type="ECO:0000259" key="10">
    <source>
        <dbReference type="PROSITE" id="PS50835"/>
    </source>
</evidence>
<dbReference type="InterPro" id="IPR013783">
    <property type="entry name" value="Ig-like_fold"/>
</dbReference>
<dbReference type="PROSITE" id="PS01209">
    <property type="entry name" value="LDLRA_1"/>
    <property type="match status" value="2"/>
</dbReference>
<dbReference type="SMART" id="SM00180">
    <property type="entry name" value="EGF_Lam"/>
    <property type="match status" value="4"/>
</dbReference>
<evidence type="ECO:0000256" key="7">
    <source>
        <dbReference type="PROSITE-ProRule" id="PRU00460"/>
    </source>
</evidence>